<dbReference type="OrthoDB" id="442087at2759"/>
<dbReference type="Gene3D" id="1.10.287.110">
    <property type="entry name" value="DnaJ domain"/>
    <property type="match status" value="1"/>
</dbReference>
<evidence type="ECO:0000313" key="3">
    <source>
        <dbReference type="Proteomes" id="UP000232323"/>
    </source>
</evidence>
<dbReference type="InterPro" id="IPR001623">
    <property type="entry name" value="DnaJ_domain"/>
</dbReference>
<dbReference type="PROSITE" id="PS00636">
    <property type="entry name" value="DNAJ_1"/>
    <property type="match status" value="1"/>
</dbReference>
<name>A0A250XKB5_9CHLO</name>
<dbReference type="InterPro" id="IPR036869">
    <property type="entry name" value="J_dom_sf"/>
</dbReference>
<evidence type="ECO:0000259" key="1">
    <source>
        <dbReference type="PROSITE" id="PS50076"/>
    </source>
</evidence>
<gene>
    <name evidence="2" type="ORF">CEUSTIGMA_g10932.t1</name>
</gene>
<keyword evidence="3" id="KW-1185">Reference proteome</keyword>
<dbReference type="PANTHER" id="PTHR24074">
    <property type="entry name" value="CO-CHAPERONE PROTEIN DJLA"/>
    <property type="match status" value="1"/>
</dbReference>
<dbReference type="PROSITE" id="PS50076">
    <property type="entry name" value="DNAJ_2"/>
    <property type="match status" value="1"/>
</dbReference>
<dbReference type="Proteomes" id="UP000232323">
    <property type="component" value="Unassembled WGS sequence"/>
</dbReference>
<dbReference type="CDD" id="cd06257">
    <property type="entry name" value="DnaJ"/>
    <property type="match status" value="1"/>
</dbReference>
<dbReference type="SUPFAM" id="SSF46565">
    <property type="entry name" value="Chaperone J-domain"/>
    <property type="match status" value="1"/>
</dbReference>
<sequence length="235" mass="26256">MHYSSWLYDYYSTLGVAASANSEEIKKAFRKLALTFHPDRHATGTDRNRAEAAIKFKEITEAYEILSDDRKRAAYSATSRSRAASSSSYSSTSYQTVNPDYARTYYRHGQTSRISLWQHLQRTMSTASMKRFELMVGGGVALFMTAGVLCVEPLWEYRNKGRSFEDINRTSGDPSDVDSNGAQLGSNRLHQYTPVGCTTRSGKSSLTAKEEERLAHMSLKDLIALESATTATPED</sequence>
<feature type="domain" description="J" evidence="1">
    <location>
        <begin position="9"/>
        <end position="79"/>
    </location>
</feature>
<accession>A0A250XKB5</accession>
<dbReference type="PRINTS" id="PR00625">
    <property type="entry name" value="JDOMAIN"/>
</dbReference>
<dbReference type="STRING" id="1157962.A0A250XKB5"/>
<dbReference type="InterPro" id="IPR018253">
    <property type="entry name" value="DnaJ_domain_CS"/>
</dbReference>
<proteinExistence type="predicted"/>
<dbReference type="AlphaFoldDB" id="A0A250XKB5"/>
<comment type="caution">
    <text evidence="2">The sequence shown here is derived from an EMBL/GenBank/DDBJ whole genome shotgun (WGS) entry which is preliminary data.</text>
</comment>
<organism evidence="2 3">
    <name type="scientific">Chlamydomonas eustigma</name>
    <dbReference type="NCBI Taxonomy" id="1157962"/>
    <lineage>
        <taxon>Eukaryota</taxon>
        <taxon>Viridiplantae</taxon>
        <taxon>Chlorophyta</taxon>
        <taxon>core chlorophytes</taxon>
        <taxon>Chlorophyceae</taxon>
        <taxon>CS clade</taxon>
        <taxon>Chlamydomonadales</taxon>
        <taxon>Chlamydomonadaceae</taxon>
        <taxon>Chlamydomonas</taxon>
    </lineage>
</organism>
<dbReference type="Pfam" id="PF00226">
    <property type="entry name" value="DnaJ"/>
    <property type="match status" value="1"/>
</dbReference>
<dbReference type="InterPro" id="IPR050817">
    <property type="entry name" value="DjlA_DnaK_co-chaperone"/>
</dbReference>
<dbReference type="SMART" id="SM00271">
    <property type="entry name" value="DnaJ"/>
    <property type="match status" value="1"/>
</dbReference>
<protein>
    <recommendedName>
        <fullName evidence="1">J domain-containing protein</fullName>
    </recommendedName>
</protein>
<evidence type="ECO:0000313" key="2">
    <source>
        <dbReference type="EMBL" id="GAX83507.1"/>
    </source>
</evidence>
<reference evidence="2 3" key="1">
    <citation type="submission" date="2017-08" db="EMBL/GenBank/DDBJ databases">
        <title>Acidophilic green algal genome provides insights into adaptation to an acidic environment.</title>
        <authorList>
            <person name="Hirooka S."/>
            <person name="Hirose Y."/>
            <person name="Kanesaki Y."/>
            <person name="Higuchi S."/>
            <person name="Fujiwara T."/>
            <person name="Onuma R."/>
            <person name="Era A."/>
            <person name="Ohbayashi R."/>
            <person name="Uzuka A."/>
            <person name="Nozaki H."/>
            <person name="Yoshikawa H."/>
            <person name="Miyagishima S.Y."/>
        </authorList>
    </citation>
    <scope>NUCLEOTIDE SEQUENCE [LARGE SCALE GENOMIC DNA]</scope>
    <source>
        <strain evidence="2 3">NIES-2499</strain>
    </source>
</reference>
<dbReference type="EMBL" id="BEGY01000100">
    <property type="protein sequence ID" value="GAX83507.1"/>
    <property type="molecule type" value="Genomic_DNA"/>
</dbReference>